<dbReference type="GO" id="GO:0006955">
    <property type="term" value="P:immune response"/>
    <property type="evidence" value="ECO:0007669"/>
    <property type="project" value="InterPro"/>
</dbReference>
<evidence type="ECO:0000313" key="4">
    <source>
        <dbReference type="Ensembl" id="ENSMMDP00005035070.1"/>
    </source>
</evidence>
<dbReference type="InterPro" id="IPR036048">
    <property type="entry name" value="Interleukin_8-like_sf"/>
</dbReference>
<organism evidence="4 5">
    <name type="scientific">Myripristis murdjan</name>
    <name type="common">pinecone soldierfish</name>
    <dbReference type="NCBI Taxonomy" id="586833"/>
    <lineage>
        <taxon>Eukaryota</taxon>
        <taxon>Metazoa</taxon>
        <taxon>Chordata</taxon>
        <taxon>Craniata</taxon>
        <taxon>Vertebrata</taxon>
        <taxon>Euteleostomi</taxon>
        <taxon>Actinopterygii</taxon>
        <taxon>Neopterygii</taxon>
        <taxon>Teleostei</taxon>
        <taxon>Neoteleostei</taxon>
        <taxon>Acanthomorphata</taxon>
        <taxon>Holocentriformes</taxon>
        <taxon>Holocentridae</taxon>
        <taxon>Myripristis</taxon>
    </lineage>
</organism>
<dbReference type="Proteomes" id="UP000472263">
    <property type="component" value="Chromosome 9"/>
</dbReference>
<reference evidence="4" key="3">
    <citation type="submission" date="2025-09" db="UniProtKB">
        <authorList>
            <consortium name="Ensembl"/>
        </authorList>
    </citation>
    <scope>IDENTIFICATION</scope>
</reference>
<evidence type="ECO:0000313" key="5">
    <source>
        <dbReference type="Proteomes" id="UP000472263"/>
    </source>
</evidence>
<dbReference type="GO" id="GO:0008009">
    <property type="term" value="F:chemokine activity"/>
    <property type="evidence" value="ECO:0007669"/>
    <property type="project" value="InterPro"/>
</dbReference>
<feature type="domain" description="Chemokine interleukin-8-like" evidence="3">
    <location>
        <begin position="26"/>
        <end position="72"/>
    </location>
</feature>
<evidence type="ECO:0000259" key="3">
    <source>
        <dbReference type="Pfam" id="PF00048"/>
    </source>
</evidence>
<dbReference type="InterPro" id="IPR001811">
    <property type="entry name" value="Chemokine_IL8-like_dom"/>
</dbReference>
<dbReference type="Ensembl" id="ENSMMDT00005035843.1">
    <property type="protein sequence ID" value="ENSMMDP00005035070.1"/>
    <property type="gene ID" value="ENSMMDG00005016479.1"/>
</dbReference>
<feature type="signal peptide" evidence="2">
    <location>
        <begin position="1"/>
        <end position="22"/>
    </location>
</feature>
<dbReference type="Gene3D" id="2.40.50.40">
    <property type="match status" value="1"/>
</dbReference>
<keyword evidence="2" id="KW-0732">Signal</keyword>
<evidence type="ECO:0000256" key="2">
    <source>
        <dbReference type="SAM" id="SignalP"/>
    </source>
</evidence>
<dbReference type="Pfam" id="PF00048">
    <property type="entry name" value="IL8"/>
    <property type="match status" value="1"/>
</dbReference>
<protein>
    <recommendedName>
        <fullName evidence="3">Chemokine interleukin-8-like domain-containing protein</fullName>
    </recommendedName>
</protein>
<keyword evidence="5" id="KW-1185">Reference proteome</keyword>
<evidence type="ECO:0000256" key="1">
    <source>
        <dbReference type="ARBA" id="ARBA00022514"/>
    </source>
</evidence>
<sequence length="84" mass="9570">MNINYNLNFVVFVVFCSCVAHTGIPRCCIKVLRNISPHVLVRVERWDIQKSTGACDINAVLGLKKPICASPMVLQKLKRIRRME</sequence>
<name>A0A667YWV5_9TELE</name>
<dbReference type="GeneTree" id="ENSGT01030000234769"/>
<dbReference type="AlphaFoldDB" id="A0A667YWV5"/>
<proteinExistence type="predicted"/>
<dbReference type="SUPFAM" id="SSF54117">
    <property type="entry name" value="Interleukin 8-like chemokines"/>
    <property type="match status" value="1"/>
</dbReference>
<feature type="chain" id="PRO_5025436080" description="Chemokine interleukin-8-like domain-containing protein" evidence="2">
    <location>
        <begin position="23"/>
        <end position="84"/>
    </location>
</feature>
<accession>A0A667YWV5</accession>
<dbReference type="GO" id="GO:0005615">
    <property type="term" value="C:extracellular space"/>
    <property type="evidence" value="ECO:0007669"/>
    <property type="project" value="UniProtKB-KW"/>
</dbReference>
<keyword evidence="1" id="KW-0202">Cytokine</keyword>
<reference evidence="4" key="1">
    <citation type="submission" date="2019-06" db="EMBL/GenBank/DDBJ databases">
        <authorList>
            <consortium name="Wellcome Sanger Institute Data Sharing"/>
        </authorList>
    </citation>
    <scope>NUCLEOTIDE SEQUENCE [LARGE SCALE GENOMIC DNA]</scope>
</reference>
<reference evidence="4" key="2">
    <citation type="submission" date="2025-08" db="UniProtKB">
        <authorList>
            <consortium name="Ensembl"/>
        </authorList>
    </citation>
    <scope>IDENTIFICATION</scope>
</reference>